<gene>
    <name evidence="6" type="ORF">MED92_09166</name>
</gene>
<evidence type="ECO:0000256" key="2">
    <source>
        <dbReference type="ARBA" id="ARBA00022621"/>
    </source>
</evidence>
<dbReference type="Gene3D" id="1.20.120.50">
    <property type="entry name" value="Hemerythrin-like"/>
    <property type="match status" value="1"/>
</dbReference>
<reference evidence="6 7" key="1">
    <citation type="submission" date="2006-02" db="EMBL/GenBank/DDBJ databases">
        <authorList>
            <person name="Pinhassi J."/>
            <person name="Pedros-Alio C."/>
            <person name="Ferriera S."/>
            <person name="Johnson J."/>
            <person name="Kravitz S."/>
            <person name="Halpern A."/>
            <person name="Remington K."/>
            <person name="Beeson K."/>
            <person name="Tran B."/>
            <person name="Rogers Y.-H."/>
            <person name="Friedman R."/>
            <person name="Venter J.C."/>
        </authorList>
    </citation>
    <scope>NUCLEOTIDE SEQUENCE [LARGE SCALE GENOMIC DNA]</scope>
    <source>
        <strain evidence="6 7">MED92</strain>
    </source>
</reference>
<dbReference type="OrthoDB" id="1122424at2"/>
<keyword evidence="7" id="KW-1185">Reference proteome</keyword>
<dbReference type="CDD" id="cd12107">
    <property type="entry name" value="Hemerythrin"/>
    <property type="match status" value="1"/>
</dbReference>
<keyword evidence="2" id="KW-0813">Transport</keyword>
<dbReference type="RefSeq" id="WP_007019501.1">
    <property type="nucleotide sequence ID" value="NZ_CH724125.1"/>
</dbReference>
<sequence>MPLTSELIWQDQQHQVLFDLIDEIKADHVSKSTFVRLHDYAEHHFCIEEAYMKALEYPEYENHLLAHNKFRTELKTMLDEHHSYDAMLRDALSDFLSEWLKRHIFGVDKKLETFILESDRQ</sequence>
<dbReference type="PANTHER" id="PTHR37164">
    <property type="entry name" value="BACTERIOHEMERYTHRIN"/>
    <property type="match status" value="1"/>
</dbReference>
<keyword evidence="3" id="KW-0479">Metal-binding</keyword>
<dbReference type="InterPro" id="IPR050669">
    <property type="entry name" value="Hemerythrin"/>
</dbReference>
<evidence type="ECO:0000313" key="6">
    <source>
        <dbReference type="EMBL" id="EAR60488.1"/>
    </source>
</evidence>
<evidence type="ECO:0000256" key="1">
    <source>
        <dbReference type="ARBA" id="ARBA00010587"/>
    </source>
</evidence>
<feature type="domain" description="Hemerythrin-like" evidence="5">
    <location>
        <begin position="11"/>
        <end position="112"/>
    </location>
</feature>
<evidence type="ECO:0000313" key="7">
    <source>
        <dbReference type="Proteomes" id="UP000002171"/>
    </source>
</evidence>
<protein>
    <submittedName>
        <fullName evidence="6">Hemerythrin</fullName>
    </submittedName>
</protein>
<organism evidence="6 7">
    <name type="scientific">Neptuniibacter caesariensis</name>
    <dbReference type="NCBI Taxonomy" id="207954"/>
    <lineage>
        <taxon>Bacteria</taxon>
        <taxon>Pseudomonadati</taxon>
        <taxon>Pseudomonadota</taxon>
        <taxon>Gammaproteobacteria</taxon>
        <taxon>Oceanospirillales</taxon>
        <taxon>Oceanospirillaceae</taxon>
        <taxon>Neptuniibacter</taxon>
    </lineage>
</organism>
<evidence type="ECO:0000259" key="5">
    <source>
        <dbReference type="Pfam" id="PF01814"/>
    </source>
</evidence>
<dbReference type="NCBIfam" id="TIGR02481">
    <property type="entry name" value="hemeryth_dom"/>
    <property type="match status" value="1"/>
</dbReference>
<dbReference type="AlphaFoldDB" id="A0A7U8C2Y4"/>
<keyword evidence="4" id="KW-0408">Iron</keyword>
<dbReference type="SUPFAM" id="SSF47188">
    <property type="entry name" value="Hemerythrin-like"/>
    <property type="match status" value="1"/>
</dbReference>
<proteinExistence type="inferred from homology"/>
<dbReference type="PROSITE" id="PS00550">
    <property type="entry name" value="HEMERYTHRINS"/>
    <property type="match status" value="1"/>
</dbReference>
<dbReference type="GO" id="GO:0046872">
    <property type="term" value="F:metal ion binding"/>
    <property type="evidence" value="ECO:0007669"/>
    <property type="project" value="UniProtKB-KW"/>
</dbReference>
<evidence type="ECO:0000256" key="4">
    <source>
        <dbReference type="ARBA" id="ARBA00023004"/>
    </source>
</evidence>
<comment type="caution">
    <text evidence="6">The sequence shown here is derived from an EMBL/GenBank/DDBJ whole genome shotgun (WGS) entry which is preliminary data.</text>
</comment>
<evidence type="ECO:0000256" key="3">
    <source>
        <dbReference type="ARBA" id="ARBA00022723"/>
    </source>
</evidence>
<dbReference type="PANTHER" id="PTHR37164:SF1">
    <property type="entry name" value="BACTERIOHEMERYTHRIN"/>
    <property type="match status" value="1"/>
</dbReference>
<name>A0A7U8C2Y4_NEPCE</name>
<dbReference type="InterPro" id="IPR035938">
    <property type="entry name" value="Hemerythrin-like_sf"/>
</dbReference>
<dbReference type="Proteomes" id="UP000002171">
    <property type="component" value="Unassembled WGS sequence"/>
</dbReference>
<dbReference type="InterPro" id="IPR012312">
    <property type="entry name" value="Hemerythrin-like"/>
</dbReference>
<comment type="similarity">
    <text evidence="1">Belongs to the hemerythrin family.</text>
</comment>
<dbReference type="Pfam" id="PF01814">
    <property type="entry name" value="Hemerythrin"/>
    <property type="match status" value="1"/>
</dbReference>
<accession>A0A7U8C2Y4</accession>
<dbReference type="InterPro" id="IPR016131">
    <property type="entry name" value="Haemerythrin_Fe_BS"/>
</dbReference>
<dbReference type="GO" id="GO:0005344">
    <property type="term" value="F:oxygen carrier activity"/>
    <property type="evidence" value="ECO:0007669"/>
    <property type="project" value="UniProtKB-KW"/>
</dbReference>
<keyword evidence="2" id="KW-0561">Oxygen transport</keyword>
<dbReference type="EMBL" id="AAOW01000017">
    <property type="protein sequence ID" value="EAR60488.1"/>
    <property type="molecule type" value="Genomic_DNA"/>
</dbReference>
<dbReference type="InterPro" id="IPR012827">
    <property type="entry name" value="Hemerythrin_metal-bd"/>
</dbReference>